<evidence type="ECO:0000313" key="2">
    <source>
        <dbReference type="EMBL" id="KSU87012.1"/>
    </source>
</evidence>
<feature type="domain" description="N-acetyltransferase" evidence="1">
    <location>
        <begin position="1"/>
        <end position="134"/>
    </location>
</feature>
<dbReference type="CDD" id="cd04301">
    <property type="entry name" value="NAT_SF"/>
    <property type="match status" value="1"/>
</dbReference>
<dbReference type="EMBL" id="LNQP01000057">
    <property type="protein sequence ID" value="KSU87012.1"/>
    <property type="molecule type" value="Genomic_DNA"/>
</dbReference>
<comment type="caution">
    <text evidence="2">The sequence shown here is derived from an EMBL/GenBank/DDBJ whole genome shotgun (WGS) entry which is preliminary data.</text>
</comment>
<dbReference type="GO" id="GO:0016747">
    <property type="term" value="F:acyltransferase activity, transferring groups other than amino-acyl groups"/>
    <property type="evidence" value="ECO:0007669"/>
    <property type="project" value="InterPro"/>
</dbReference>
<dbReference type="InterPro" id="IPR016181">
    <property type="entry name" value="Acyl_CoA_acyltransferase"/>
</dbReference>
<dbReference type="PANTHER" id="PTHR43451:SF1">
    <property type="entry name" value="ACETYLTRANSFERASE"/>
    <property type="match status" value="1"/>
</dbReference>
<dbReference type="Proteomes" id="UP000053681">
    <property type="component" value="Unassembled WGS sequence"/>
</dbReference>
<sequence length="134" mass="15397">MFQQTIKTINREHYSTEQLDIWSGQAGWINRLEQDVTFVATIQTYIVGFITIKDDGLIDLLYVHKNFQRQGVATALLKAVAERAYTLGLTALQTEASITAEPFFEVRGFHIVKKQLKKVQETAYTNYYMTKSLI</sequence>
<keyword evidence="3" id="KW-1185">Reference proteome</keyword>
<accession>A0A0V8JIX2</accession>
<reference evidence="2 3" key="1">
    <citation type="submission" date="2015-11" db="EMBL/GenBank/DDBJ databases">
        <title>Bacillus caseinolyticus sp nov.</title>
        <authorList>
            <person name="Dastager S.G."/>
            <person name="Mawlankar R."/>
        </authorList>
    </citation>
    <scope>NUCLEOTIDE SEQUENCE [LARGE SCALE GENOMIC DNA]</scope>
    <source>
        <strain evidence="2 3">SGD-V-76</strain>
    </source>
</reference>
<name>A0A0V8JIX2_9BACI</name>
<protein>
    <recommendedName>
        <fullName evidence="1">N-acetyltransferase domain-containing protein</fullName>
    </recommendedName>
</protein>
<evidence type="ECO:0000313" key="3">
    <source>
        <dbReference type="Proteomes" id="UP000053681"/>
    </source>
</evidence>
<dbReference type="SUPFAM" id="SSF55729">
    <property type="entry name" value="Acyl-CoA N-acyltransferases (Nat)"/>
    <property type="match status" value="1"/>
</dbReference>
<dbReference type="PROSITE" id="PS51186">
    <property type="entry name" value="GNAT"/>
    <property type="match status" value="1"/>
</dbReference>
<dbReference type="AlphaFoldDB" id="A0A0V8JIX2"/>
<dbReference type="Pfam" id="PF13673">
    <property type="entry name" value="Acetyltransf_10"/>
    <property type="match status" value="1"/>
</dbReference>
<evidence type="ECO:0000259" key="1">
    <source>
        <dbReference type="PROSITE" id="PS51186"/>
    </source>
</evidence>
<dbReference type="InterPro" id="IPR000182">
    <property type="entry name" value="GNAT_dom"/>
</dbReference>
<gene>
    <name evidence="2" type="ORF">AS180_15585</name>
</gene>
<dbReference type="PANTHER" id="PTHR43451">
    <property type="entry name" value="ACETYLTRANSFERASE (GNAT) FAMILY PROTEIN"/>
    <property type="match status" value="1"/>
</dbReference>
<dbReference type="Gene3D" id="3.40.630.30">
    <property type="match status" value="1"/>
</dbReference>
<dbReference type="RefSeq" id="WP_062687121.1">
    <property type="nucleotide sequence ID" value="NZ_KQ758672.1"/>
</dbReference>
<dbReference type="InterPro" id="IPR052564">
    <property type="entry name" value="N-acetyltrans/Recomb-assoc"/>
</dbReference>
<proteinExistence type="predicted"/>
<organism evidence="2 3">
    <name type="scientific">Priestia veravalensis</name>
    <dbReference type="NCBI Taxonomy" id="1414648"/>
    <lineage>
        <taxon>Bacteria</taxon>
        <taxon>Bacillati</taxon>
        <taxon>Bacillota</taxon>
        <taxon>Bacilli</taxon>
        <taxon>Bacillales</taxon>
        <taxon>Bacillaceae</taxon>
        <taxon>Priestia</taxon>
    </lineage>
</organism>